<keyword evidence="1" id="KW-1133">Transmembrane helix</keyword>
<keyword evidence="1" id="KW-0812">Transmembrane</keyword>
<gene>
    <name evidence="2" type="ORF">BJ983_004537</name>
</gene>
<accession>A0A7Y9E016</accession>
<keyword evidence="1" id="KW-0472">Membrane</keyword>
<keyword evidence="3" id="KW-1185">Reference proteome</keyword>
<organism evidence="2 3">
    <name type="scientific">Actinomycetospora corticicola</name>
    <dbReference type="NCBI Taxonomy" id="663602"/>
    <lineage>
        <taxon>Bacteria</taxon>
        <taxon>Bacillati</taxon>
        <taxon>Actinomycetota</taxon>
        <taxon>Actinomycetes</taxon>
        <taxon>Pseudonocardiales</taxon>
        <taxon>Pseudonocardiaceae</taxon>
        <taxon>Actinomycetospora</taxon>
    </lineage>
</organism>
<evidence type="ECO:0000256" key="1">
    <source>
        <dbReference type="SAM" id="Phobius"/>
    </source>
</evidence>
<dbReference type="EMBL" id="JACCBN010000001">
    <property type="protein sequence ID" value="NYD38435.1"/>
    <property type="molecule type" value="Genomic_DNA"/>
</dbReference>
<name>A0A7Y9E016_9PSEU</name>
<protein>
    <submittedName>
        <fullName evidence="2">Uncharacterized protein</fullName>
    </submittedName>
</protein>
<dbReference type="Proteomes" id="UP000535890">
    <property type="component" value="Unassembled WGS sequence"/>
</dbReference>
<evidence type="ECO:0000313" key="3">
    <source>
        <dbReference type="Proteomes" id="UP000535890"/>
    </source>
</evidence>
<feature type="transmembrane region" description="Helical" evidence="1">
    <location>
        <begin position="66"/>
        <end position="87"/>
    </location>
</feature>
<feature type="transmembrane region" description="Helical" evidence="1">
    <location>
        <begin position="39"/>
        <end position="60"/>
    </location>
</feature>
<sequence length="148" mass="16853">MSARPVTGVDGREWLVSMKIMWSDRSEHFEHEKEGGRRAVIGIIVVLGLLWFALIAWKFQVDAVSVPWWIVVILLGVAGFFPARWALRRPRRLMVEGGRWPEDDSAVGEAWSGYVRGRTEARAEYKQAIRTLQKRGTPARANSPLQPQ</sequence>
<comment type="caution">
    <text evidence="2">The sequence shown here is derived from an EMBL/GenBank/DDBJ whole genome shotgun (WGS) entry which is preliminary data.</text>
</comment>
<dbReference type="AlphaFoldDB" id="A0A7Y9E016"/>
<reference evidence="2 3" key="1">
    <citation type="submission" date="2020-07" db="EMBL/GenBank/DDBJ databases">
        <title>Sequencing the genomes of 1000 actinobacteria strains.</title>
        <authorList>
            <person name="Klenk H.-P."/>
        </authorList>
    </citation>
    <scope>NUCLEOTIDE SEQUENCE [LARGE SCALE GENOMIC DNA]</scope>
    <source>
        <strain evidence="2 3">DSM 45772</strain>
    </source>
</reference>
<proteinExistence type="predicted"/>
<dbReference type="RefSeq" id="WP_179795884.1">
    <property type="nucleotide sequence ID" value="NZ_BAABHP010000006.1"/>
</dbReference>
<evidence type="ECO:0000313" key="2">
    <source>
        <dbReference type="EMBL" id="NYD38435.1"/>
    </source>
</evidence>